<evidence type="ECO:0000256" key="5">
    <source>
        <dbReference type="ARBA" id="ARBA00022833"/>
    </source>
</evidence>
<dbReference type="eggNOG" id="ENOG502QSSK">
    <property type="taxonomic scope" value="Eukaryota"/>
</dbReference>
<dbReference type="OrthoDB" id="361822at2759"/>
<evidence type="ECO:0000313" key="10">
    <source>
        <dbReference type="EMBL" id="AFZ79841.1"/>
    </source>
</evidence>
<dbReference type="PANTHER" id="PTHR31576:SF2">
    <property type="entry name" value="TATA BOX-BINDING PROTEIN-ASSOCIATED FACTOR RNA POLYMERASE I SUBUNIT B"/>
    <property type="match status" value="1"/>
</dbReference>
<evidence type="ECO:0000256" key="8">
    <source>
        <dbReference type="ARBA" id="ARBA00023163"/>
    </source>
</evidence>
<evidence type="ECO:0000256" key="2">
    <source>
        <dbReference type="ARBA" id="ARBA00006899"/>
    </source>
</evidence>
<dbReference type="GO" id="GO:0001164">
    <property type="term" value="F:RNA polymerase I core promoter sequence-specific DNA binding"/>
    <property type="evidence" value="ECO:0007669"/>
    <property type="project" value="InterPro"/>
</dbReference>
<dbReference type="EMBL" id="CP001669">
    <property type="protein sequence ID" value="AFZ79841.1"/>
    <property type="molecule type" value="Genomic_DNA"/>
</dbReference>
<keyword evidence="5" id="KW-0862">Zinc</keyword>
<dbReference type="GO" id="GO:0070860">
    <property type="term" value="C:RNA polymerase I core factor complex"/>
    <property type="evidence" value="ECO:0007669"/>
    <property type="project" value="InterPro"/>
</dbReference>
<gene>
    <name evidence="10" type="ORF">BEWA_026900</name>
</gene>
<dbReference type="GeneID" id="15806047"/>
<evidence type="ECO:0000256" key="1">
    <source>
        <dbReference type="ARBA" id="ARBA00004604"/>
    </source>
</evidence>
<evidence type="ECO:0000256" key="7">
    <source>
        <dbReference type="ARBA" id="ARBA00023125"/>
    </source>
</evidence>
<reference evidence="10 11" key="1">
    <citation type="journal article" date="2012" name="BMC Genomics">
        <title>Comparative genomic analysis and phylogenetic position of Theileria equi.</title>
        <authorList>
            <person name="Kappmeyer L.S."/>
            <person name="Thiagarajan M."/>
            <person name="Herndon D.R."/>
            <person name="Ramsay J.D."/>
            <person name="Caler E."/>
            <person name="Djikeng A."/>
            <person name="Gillespie J.J."/>
            <person name="Lau A.O."/>
            <person name="Roalson E.H."/>
            <person name="Silva J.C."/>
            <person name="Silva M.G."/>
            <person name="Suarez C.E."/>
            <person name="Ueti M.W."/>
            <person name="Nene V.M."/>
            <person name="Mealey R.H."/>
            <person name="Knowles D.P."/>
            <person name="Brayton K.A."/>
        </authorList>
    </citation>
    <scope>NUCLEOTIDE SEQUENCE [LARGE SCALE GENOMIC DNA]</scope>
    <source>
        <strain evidence="10 11">WA</strain>
    </source>
</reference>
<evidence type="ECO:0000256" key="4">
    <source>
        <dbReference type="ARBA" id="ARBA00022771"/>
    </source>
</evidence>
<evidence type="ECO:0000256" key="3">
    <source>
        <dbReference type="ARBA" id="ARBA00022723"/>
    </source>
</evidence>
<keyword evidence="11" id="KW-1185">Reference proteome</keyword>
<sequence>MLRCDNCGELITSFDTDSEVTCGVCGVVQSITQTIVEEYSHAYSQTQRAGRLVGPTQEVPKEKQDTQTAQEDFDLLVGIQMVMDYLCKALIKNFAFSNQVEIEAKELWTRYLNYIVDNNIPISTMFNHPLPKDHTYFVPPSYIQNTNQIPEDYTDSPEVHPRLRCVINDMGSTSFEYSSLMSALFGETHVSKPKKQVIMHTKSVNVKSILTKKKEKVKSTKHKYYDFSHVEEHMTEKNREIILERAKNSRIPRSRKCSPLGFSLLNIEKFLKQRGLPMKPKHLRTLELTNPLRLCHMMESLYRHDFLWKLLYDYPDVRPLEELEGYTHVSHSSIEDNPLDINTLLSIADSLGIHTGSIRVINTSVRMDIINLIFIHIIEKHLGYTESRFSSTNVALLLPMIDLQLVCTIIFLALIKCRYGIVANDITRWIIQGRIPLKGCVQLLPAWILRASHRRGQFIPNSDYVRSKEEEATQNLFTQTNAPRSTQHLEIITARFITAGVIDGSEIEFNVHGLCRRIVHHARLPVQVLAVVDLILAASIERHSYSENQTETTIYGTCFREYPTHVFGAAVVLAACRMLWPIFHYQPPAFPNFAEKGEEIAPKNKVKLQERFSEPIEFNVHKMSWIVKVADAASLDLLDKLEDVHVGKKMQVEDSVLSIFDQLLEMTGMEPKNNTRVYDTRERIKRFKWLCGLMGGNKNMTNKLCAPDSIEMVDGFKLLYFSASRHGFETSGVNAIMWLLYTNPVAATTALSNYYIKNDLNRLRRFVIREFRKRSSYRFINGVLYRYVKKKPNRSFLIALTKWIKREQFPIDYWLNFLGTWSGSVLKCIHGEYGNTAISPPEDENLVSSIKVQEMKEHRIKSIDSLISALKGSDNDMIYRIKETLPSNKEIFYKIRQLFNTYPFYSGWSLEKSLEYDNYRNLIKNQRMQVLRSMREILDTDLCQTQNDYWTDFTLDFTKKLYIHKNAHVSETPTQGEALQIDGDMEEVDSGTERNDPYKGILEEMEGSFQEMETITTYGRTLPRNPWQYTGKRHGGTPIAYLMTLKVVSNFIGSPHTIVHHCLCDLEEFLINR</sequence>
<dbReference type="GO" id="GO:0042790">
    <property type="term" value="P:nucleolar large rRNA transcription by RNA polymerase I"/>
    <property type="evidence" value="ECO:0007669"/>
    <property type="project" value="TreeGrafter"/>
</dbReference>
<evidence type="ECO:0000256" key="6">
    <source>
        <dbReference type="ARBA" id="ARBA00023015"/>
    </source>
</evidence>
<dbReference type="VEuPathDB" id="PiroplasmaDB:BEWA_026900"/>
<dbReference type="KEGG" id="beq:BEWA_026900"/>
<keyword evidence="8" id="KW-0804">Transcription</keyword>
<keyword evidence="3" id="KW-0479">Metal-binding</keyword>
<dbReference type="Proteomes" id="UP000031512">
    <property type="component" value="Chromosome 1"/>
</dbReference>
<keyword evidence="9" id="KW-0539">Nucleus</keyword>
<dbReference type="AlphaFoldDB" id="L0AXU3"/>
<evidence type="ECO:0000313" key="11">
    <source>
        <dbReference type="Proteomes" id="UP000031512"/>
    </source>
</evidence>
<keyword evidence="4" id="KW-0863">Zinc-finger</keyword>
<evidence type="ECO:0000256" key="9">
    <source>
        <dbReference type="ARBA" id="ARBA00023242"/>
    </source>
</evidence>
<comment type="similarity">
    <text evidence="2">Belongs to the RRN7/TAF1B family.</text>
</comment>
<organism evidence="10 11">
    <name type="scientific">Theileria equi strain WA</name>
    <dbReference type="NCBI Taxonomy" id="1537102"/>
    <lineage>
        <taxon>Eukaryota</taxon>
        <taxon>Sar</taxon>
        <taxon>Alveolata</taxon>
        <taxon>Apicomplexa</taxon>
        <taxon>Aconoidasida</taxon>
        <taxon>Piroplasmida</taxon>
        <taxon>Theileriidae</taxon>
        <taxon>Theileria</taxon>
    </lineage>
</organism>
<name>L0AXU3_THEEQ</name>
<dbReference type="PANTHER" id="PTHR31576">
    <property type="entry name" value="TATA BOX-BINDING PROTEIN-ASSOCIATED FACTOR RNA POLYMERASE I SUBUNIT B"/>
    <property type="match status" value="1"/>
</dbReference>
<dbReference type="GO" id="GO:0008270">
    <property type="term" value="F:zinc ion binding"/>
    <property type="evidence" value="ECO:0007669"/>
    <property type="project" value="UniProtKB-KW"/>
</dbReference>
<dbReference type="RefSeq" id="XP_004829507.1">
    <property type="nucleotide sequence ID" value="XM_004829450.1"/>
</dbReference>
<dbReference type="InterPro" id="IPR033599">
    <property type="entry name" value="TAF1B/Rrn7"/>
</dbReference>
<keyword evidence="6" id="KW-0805">Transcription regulation</keyword>
<proteinExistence type="inferred from homology"/>
<accession>L0AXU3</accession>
<comment type="subcellular location">
    <subcellularLocation>
        <location evidence="1">Nucleus</location>
        <location evidence="1">Nucleolus</location>
    </subcellularLocation>
</comment>
<keyword evidence="7" id="KW-0238">DNA-binding</keyword>
<protein>
    <submittedName>
        <fullName evidence="10">Anonymous antigen-7 like protein</fullName>
    </submittedName>
</protein>